<evidence type="ECO:0000313" key="3">
    <source>
        <dbReference type="RefSeq" id="XP_002737674.1"/>
    </source>
</evidence>
<name>A0ABM0GUK5_SACKO</name>
<proteinExistence type="predicted"/>
<sequence>MTRHLKLKPSFTVSATPGITKDITYNPTTEKNTIEADLQTRMLRATRESKPSQISSSAQSTIETMGIDNETTMFSTVQEQWTLQKGNDKKTTMFSIQTVTAETPCSANCGDICSLYNIPLCPCTGARCGYLLIGCFTDTYARAIPTLEGTDSRLDGYYKTRINPIEKCASVAIDHGYGMFAVQNGGWKPGVFRIKQYWPLECTNGVFIPSVVITDCRIVSREKYSFMHNGFTVSTTPDIIKDITFNPTTEKNTIEADLQTTMLKTTRERKPSHISSSAQFTIETTGNGNDRAMFSTMQKQWTLQTGNDNKTTMFSIQTVTAETPCPANCGDVCSLYNVPLCPCTGVTCDYFLIGCFTDTYARAIPTLEGTDARLDGYYKTRINPIEKCAAVALDNGYGMTEREKKQREREERDERAAKSEAEREAERLRREERDREREDEREVESLKIEAIENETVKKKRK</sequence>
<evidence type="ECO:0000256" key="1">
    <source>
        <dbReference type="SAM" id="MobiDB-lite"/>
    </source>
</evidence>
<accession>A0ABM0GUK5</accession>
<reference evidence="3" key="1">
    <citation type="submission" date="2025-08" db="UniProtKB">
        <authorList>
            <consortium name="RefSeq"/>
        </authorList>
    </citation>
    <scope>IDENTIFICATION</scope>
    <source>
        <tissue evidence="3">Testes</tissue>
    </source>
</reference>
<dbReference type="Proteomes" id="UP000694865">
    <property type="component" value="Unplaced"/>
</dbReference>
<gene>
    <name evidence="3" type="primary">LOC100372335</name>
</gene>
<protein>
    <submittedName>
        <fullName evidence="3">Uncharacterized protein LOC100372335</fullName>
    </submittedName>
</protein>
<keyword evidence="2" id="KW-1185">Reference proteome</keyword>
<feature type="compositionally biased region" description="Basic and acidic residues" evidence="1">
    <location>
        <begin position="400"/>
        <end position="445"/>
    </location>
</feature>
<organism evidence="2 3">
    <name type="scientific">Saccoglossus kowalevskii</name>
    <name type="common">Acorn worm</name>
    <dbReference type="NCBI Taxonomy" id="10224"/>
    <lineage>
        <taxon>Eukaryota</taxon>
        <taxon>Metazoa</taxon>
        <taxon>Hemichordata</taxon>
        <taxon>Enteropneusta</taxon>
        <taxon>Harrimaniidae</taxon>
        <taxon>Saccoglossus</taxon>
    </lineage>
</organism>
<dbReference type="RefSeq" id="XP_002737674.1">
    <property type="nucleotide sequence ID" value="XM_002737628.1"/>
</dbReference>
<feature type="region of interest" description="Disordered" evidence="1">
    <location>
        <begin position="399"/>
        <end position="445"/>
    </location>
</feature>
<evidence type="ECO:0000313" key="2">
    <source>
        <dbReference type="Proteomes" id="UP000694865"/>
    </source>
</evidence>
<dbReference type="GeneID" id="100372335"/>